<proteinExistence type="predicted"/>
<dbReference type="Gene3D" id="3.40.50.1820">
    <property type="entry name" value="alpha/beta hydrolase"/>
    <property type="match status" value="1"/>
</dbReference>
<evidence type="ECO:0000313" key="3">
    <source>
        <dbReference type="EMBL" id="MQX36404.1"/>
    </source>
</evidence>
<dbReference type="AlphaFoldDB" id="A0A7X1ZD77"/>
<dbReference type="GO" id="GO:0016787">
    <property type="term" value="F:hydrolase activity"/>
    <property type="evidence" value="ECO:0007669"/>
    <property type="project" value="UniProtKB-KW"/>
</dbReference>
<feature type="region of interest" description="Disordered" evidence="1">
    <location>
        <begin position="15"/>
        <end position="48"/>
    </location>
</feature>
<evidence type="ECO:0000259" key="2">
    <source>
        <dbReference type="Pfam" id="PF12697"/>
    </source>
</evidence>
<evidence type="ECO:0000256" key="1">
    <source>
        <dbReference type="SAM" id="MobiDB-lite"/>
    </source>
</evidence>
<dbReference type="PRINTS" id="PR00111">
    <property type="entry name" value="ABHYDROLASE"/>
</dbReference>
<sequence length="295" mass="32990">MLVIDCKQPKLEVIVTPPAAPKGRNGVPPQGRNGAAPNGRNGPPPREKPPIVFVHGAFAGAWCWEEFFVPYFTGKGYTTVSFSLRGHGESEGWEMLDLATLSNYVDDLASVTAALERPPILVGHSMGGMVVQKYLETRTAAAMVLMSSVGPWGLLESSWHMMLSSPRLAQGLSLMQLWGLPMMNPDVLYEGLFSTAVPRDRAERYFRRFQRESQRVIMDMTWLDIPRQPPRTPLPTLVMGAGEDAFIPRTMVHRTARYLDADALMVPDMAHAMMLEETWYHAAEPILHWLHEHGL</sequence>
<keyword evidence="3" id="KW-0378">Hydrolase</keyword>
<accession>A0A7X1ZD77</accession>
<dbReference type="Proteomes" id="UP000434582">
    <property type="component" value="Unassembled WGS sequence"/>
</dbReference>
<feature type="domain" description="AB hydrolase-1" evidence="2">
    <location>
        <begin position="51"/>
        <end position="276"/>
    </location>
</feature>
<dbReference type="EMBL" id="WIVE01000018">
    <property type="protein sequence ID" value="MQX36404.1"/>
    <property type="molecule type" value="Genomic_DNA"/>
</dbReference>
<protein>
    <submittedName>
        <fullName evidence="3">Alpha/beta fold hydrolase</fullName>
    </submittedName>
</protein>
<dbReference type="RefSeq" id="WP_153342879.1">
    <property type="nucleotide sequence ID" value="NZ_WIVE01000018.1"/>
</dbReference>
<organism evidence="3 4">
    <name type="scientific">Roseospira navarrensis</name>
    <dbReference type="NCBI Taxonomy" id="140058"/>
    <lineage>
        <taxon>Bacteria</taxon>
        <taxon>Pseudomonadati</taxon>
        <taxon>Pseudomonadota</taxon>
        <taxon>Alphaproteobacteria</taxon>
        <taxon>Rhodospirillales</taxon>
        <taxon>Rhodospirillaceae</taxon>
        <taxon>Roseospira</taxon>
    </lineage>
</organism>
<name>A0A7X1ZD77_9PROT</name>
<dbReference type="SUPFAM" id="SSF53474">
    <property type="entry name" value="alpha/beta-Hydrolases"/>
    <property type="match status" value="1"/>
</dbReference>
<comment type="caution">
    <text evidence="3">The sequence shown here is derived from an EMBL/GenBank/DDBJ whole genome shotgun (WGS) entry which is preliminary data.</text>
</comment>
<reference evidence="3 4" key="1">
    <citation type="submission" date="2019-10" db="EMBL/GenBank/DDBJ databases">
        <title>Draft whole-genome sequence of the purple nonsulfur photosynthetic bacterium Roseospira navarrensis DSM 15114.</title>
        <authorList>
            <person name="Kyndt J.A."/>
            <person name="Meyer T.E."/>
        </authorList>
    </citation>
    <scope>NUCLEOTIDE SEQUENCE [LARGE SCALE GENOMIC DNA]</scope>
    <source>
        <strain evidence="3 4">DSM 15114</strain>
    </source>
</reference>
<dbReference type="InterPro" id="IPR050228">
    <property type="entry name" value="Carboxylesterase_BioH"/>
</dbReference>
<gene>
    <name evidence="3" type="ORF">GHC57_07710</name>
</gene>
<dbReference type="InterPro" id="IPR029058">
    <property type="entry name" value="AB_hydrolase_fold"/>
</dbReference>
<dbReference type="InterPro" id="IPR000073">
    <property type="entry name" value="AB_hydrolase_1"/>
</dbReference>
<evidence type="ECO:0000313" key="4">
    <source>
        <dbReference type="Proteomes" id="UP000434582"/>
    </source>
</evidence>
<dbReference type="OrthoDB" id="9814966at2"/>
<keyword evidence="4" id="KW-1185">Reference proteome</keyword>
<dbReference type="Pfam" id="PF12697">
    <property type="entry name" value="Abhydrolase_6"/>
    <property type="match status" value="1"/>
</dbReference>
<dbReference type="PANTHER" id="PTHR43194:SF2">
    <property type="entry name" value="PEROXISOMAL MEMBRANE PROTEIN LPX1"/>
    <property type="match status" value="1"/>
</dbReference>
<dbReference type="PANTHER" id="PTHR43194">
    <property type="entry name" value="HYDROLASE ALPHA/BETA FOLD FAMILY"/>
    <property type="match status" value="1"/>
</dbReference>
<feature type="compositionally biased region" description="Low complexity" evidence="1">
    <location>
        <begin position="31"/>
        <end position="41"/>
    </location>
</feature>